<feature type="region of interest" description="Disordered" evidence="2">
    <location>
        <begin position="192"/>
        <end position="212"/>
    </location>
</feature>
<dbReference type="Proteomes" id="UP000799770">
    <property type="component" value="Unassembled WGS sequence"/>
</dbReference>
<feature type="compositionally biased region" description="Polar residues" evidence="2">
    <location>
        <begin position="192"/>
        <end position="201"/>
    </location>
</feature>
<feature type="compositionally biased region" description="Polar residues" evidence="2">
    <location>
        <begin position="560"/>
        <end position="569"/>
    </location>
</feature>
<feature type="region of interest" description="Disordered" evidence="2">
    <location>
        <begin position="1"/>
        <end position="20"/>
    </location>
</feature>
<feature type="region of interest" description="Disordered" evidence="2">
    <location>
        <begin position="535"/>
        <end position="570"/>
    </location>
</feature>
<dbReference type="EMBL" id="ML977326">
    <property type="protein sequence ID" value="KAF2114164.1"/>
    <property type="molecule type" value="Genomic_DNA"/>
</dbReference>
<feature type="coiled-coil region" evidence="1">
    <location>
        <begin position="152"/>
        <end position="179"/>
    </location>
</feature>
<keyword evidence="4" id="KW-1185">Reference proteome</keyword>
<keyword evidence="1" id="KW-0175">Coiled coil</keyword>
<sequence length="625" mass="69625">MFNFPMEEHQTLSNAAEARRHSDPGLVDSIKVLDTFDAGLPATSTINIDPSAPARIQALKQGIVILTEPPPTLPTPSEDVLKEIEQRHEDIRDARDELLGLRFSLRSQRERVRKVRHKAGEEEGVLVDKLRHLLTGAGSKFPEEIEETLGHLVALRDELGNVEDDYDKSEEKYDLLEWEHTQKEVDFLNDLAGNQSSTSARPPTGEKTTETRDLTRHTLGPELPLGVAYDTSATFPASPIHDFLEESLSDDILSDPPPDVSELMTPIFEEERVEFMIRQTPSTQRYPLEPIAGPSQAKDTLFTISPDPTTSNVSLQPELRPNGSSSELHTSNRELRALSQFSQLLSMKEVTSEVSATRRRVDSWVMETLLDSTQQRVMLKEAIPQDGLDNEAWRRWVMDKSELETVGSEHLTVAAAGSDKSYDTETAPTSGLSRPTYREGGDRLHTDLSGSIKTELPSKPEVTITTSLDLHPAIIEASIPNIRQRHSLGAELPNKERKDSPFGSMQDPSSRKGSIFKNPSEGVHLRQDLASQLVTERPTHQPSSALEAEPDHDPRGSEGGQPTEQQGFSSAILPEVNMKIEKSYRHVKNNVYCHRSTKAPSNSHATHAHTLAVHLLIKVKGWRLF</sequence>
<feature type="region of interest" description="Disordered" evidence="2">
    <location>
        <begin position="414"/>
        <end position="458"/>
    </location>
</feature>
<evidence type="ECO:0000256" key="2">
    <source>
        <dbReference type="SAM" id="MobiDB-lite"/>
    </source>
</evidence>
<feature type="region of interest" description="Disordered" evidence="2">
    <location>
        <begin position="306"/>
        <end position="330"/>
    </location>
</feature>
<reference evidence="3" key="1">
    <citation type="journal article" date="2020" name="Stud. Mycol.">
        <title>101 Dothideomycetes genomes: a test case for predicting lifestyles and emergence of pathogens.</title>
        <authorList>
            <person name="Haridas S."/>
            <person name="Albert R."/>
            <person name="Binder M."/>
            <person name="Bloem J."/>
            <person name="Labutti K."/>
            <person name="Salamov A."/>
            <person name="Andreopoulos B."/>
            <person name="Baker S."/>
            <person name="Barry K."/>
            <person name="Bills G."/>
            <person name="Bluhm B."/>
            <person name="Cannon C."/>
            <person name="Castanera R."/>
            <person name="Culley D."/>
            <person name="Daum C."/>
            <person name="Ezra D."/>
            <person name="Gonzalez J."/>
            <person name="Henrissat B."/>
            <person name="Kuo A."/>
            <person name="Liang C."/>
            <person name="Lipzen A."/>
            <person name="Lutzoni F."/>
            <person name="Magnuson J."/>
            <person name="Mondo S."/>
            <person name="Nolan M."/>
            <person name="Ohm R."/>
            <person name="Pangilinan J."/>
            <person name="Park H.-J."/>
            <person name="Ramirez L."/>
            <person name="Alfaro M."/>
            <person name="Sun H."/>
            <person name="Tritt A."/>
            <person name="Yoshinaga Y."/>
            <person name="Zwiers L.-H."/>
            <person name="Turgeon B."/>
            <person name="Goodwin S."/>
            <person name="Spatafora J."/>
            <person name="Crous P."/>
            <person name="Grigoriev I."/>
        </authorList>
    </citation>
    <scope>NUCLEOTIDE SEQUENCE</scope>
    <source>
        <strain evidence="3">CBS 627.86</strain>
    </source>
</reference>
<feature type="compositionally biased region" description="Basic and acidic residues" evidence="2">
    <location>
        <begin position="1"/>
        <end position="10"/>
    </location>
</feature>
<feature type="compositionally biased region" description="Polar residues" evidence="2">
    <location>
        <begin position="306"/>
        <end position="315"/>
    </location>
</feature>
<accession>A0A6A5Z559</accession>
<feature type="compositionally biased region" description="Basic and acidic residues" evidence="2">
    <location>
        <begin position="436"/>
        <end position="446"/>
    </location>
</feature>
<protein>
    <submittedName>
        <fullName evidence="3">Uncharacterized protein</fullName>
    </submittedName>
</protein>
<evidence type="ECO:0000256" key="1">
    <source>
        <dbReference type="SAM" id="Coils"/>
    </source>
</evidence>
<evidence type="ECO:0000313" key="3">
    <source>
        <dbReference type="EMBL" id="KAF2114164.1"/>
    </source>
</evidence>
<name>A0A6A5Z559_9PLEO</name>
<feature type="compositionally biased region" description="Polar residues" evidence="2">
    <location>
        <begin position="535"/>
        <end position="544"/>
    </location>
</feature>
<proteinExistence type="predicted"/>
<evidence type="ECO:0000313" key="4">
    <source>
        <dbReference type="Proteomes" id="UP000799770"/>
    </source>
</evidence>
<feature type="region of interest" description="Disordered" evidence="2">
    <location>
        <begin position="491"/>
        <end position="520"/>
    </location>
</feature>
<dbReference type="AlphaFoldDB" id="A0A6A5Z559"/>
<feature type="compositionally biased region" description="Polar residues" evidence="2">
    <location>
        <begin position="424"/>
        <end position="433"/>
    </location>
</feature>
<dbReference type="OrthoDB" id="3801250at2759"/>
<organism evidence="3 4">
    <name type="scientific">Lophiotrema nucula</name>
    <dbReference type="NCBI Taxonomy" id="690887"/>
    <lineage>
        <taxon>Eukaryota</taxon>
        <taxon>Fungi</taxon>
        <taxon>Dikarya</taxon>
        <taxon>Ascomycota</taxon>
        <taxon>Pezizomycotina</taxon>
        <taxon>Dothideomycetes</taxon>
        <taxon>Pleosporomycetidae</taxon>
        <taxon>Pleosporales</taxon>
        <taxon>Lophiotremataceae</taxon>
        <taxon>Lophiotrema</taxon>
    </lineage>
</organism>
<gene>
    <name evidence="3" type="ORF">BDV96DRAFT_647642</name>
</gene>